<gene>
    <name evidence="2" type="ORF">C1H46_006405</name>
</gene>
<sequence>MMEAERGVSFPVVFSDGETETDIGDLVVYPKLDFSRFLSVLSQKIGILPGQFTVFLSSPETRQRIPITGKVNFSAISREKNCFFLVELKRSRRERRRKNHNYQVPHHHQDFREDEYRNTASLGAQNPINKNLHLENVMLLKRGMEIENVAGLAMPFAGRVEYENRVRELQIENERYLMKMGLGRADGLGLGLGRRSGATVCEECSRANEMGSEVGFHWCAYDPVTFGFRSPAGPISRPVKGSD</sequence>
<accession>A0A540NAB7</accession>
<feature type="domain" description="DUF7138" evidence="1">
    <location>
        <begin position="7"/>
        <end position="86"/>
    </location>
</feature>
<dbReference type="EMBL" id="VIEB01000077">
    <property type="protein sequence ID" value="TQE07997.1"/>
    <property type="molecule type" value="Genomic_DNA"/>
</dbReference>
<evidence type="ECO:0000313" key="2">
    <source>
        <dbReference type="EMBL" id="TQE07997.1"/>
    </source>
</evidence>
<protein>
    <recommendedName>
        <fullName evidence="1">DUF7138 domain-containing protein</fullName>
    </recommendedName>
</protein>
<keyword evidence="3" id="KW-1185">Reference proteome</keyword>
<dbReference type="InterPro" id="IPR055562">
    <property type="entry name" value="DUF7138"/>
</dbReference>
<proteinExistence type="predicted"/>
<comment type="caution">
    <text evidence="2">The sequence shown here is derived from an EMBL/GenBank/DDBJ whole genome shotgun (WGS) entry which is preliminary data.</text>
</comment>
<reference evidence="2 3" key="1">
    <citation type="journal article" date="2019" name="G3 (Bethesda)">
        <title>Sequencing of a Wild Apple (Malus baccata) Genome Unravels the Differences Between Cultivated and Wild Apple Species Regarding Disease Resistance and Cold Tolerance.</title>
        <authorList>
            <person name="Chen X."/>
        </authorList>
    </citation>
    <scope>NUCLEOTIDE SEQUENCE [LARGE SCALE GENOMIC DNA]</scope>
    <source>
        <strain evidence="3">cv. Shandingzi</strain>
        <tissue evidence="2">Leaves</tissue>
    </source>
</reference>
<dbReference type="Proteomes" id="UP000315295">
    <property type="component" value="Unassembled WGS sequence"/>
</dbReference>
<dbReference type="PANTHER" id="PTHR36351:SF1">
    <property type="entry name" value="EMBRYO SAC DEVELOPMENT ARREST 12"/>
    <property type="match status" value="1"/>
</dbReference>
<organism evidence="2 3">
    <name type="scientific">Malus baccata</name>
    <name type="common">Siberian crab apple</name>
    <name type="synonym">Pyrus baccata</name>
    <dbReference type="NCBI Taxonomy" id="106549"/>
    <lineage>
        <taxon>Eukaryota</taxon>
        <taxon>Viridiplantae</taxon>
        <taxon>Streptophyta</taxon>
        <taxon>Embryophyta</taxon>
        <taxon>Tracheophyta</taxon>
        <taxon>Spermatophyta</taxon>
        <taxon>Magnoliopsida</taxon>
        <taxon>eudicotyledons</taxon>
        <taxon>Gunneridae</taxon>
        <taxon>Pentapetalae</taxon>
        <taxon>rosids</taxon>
        <taxon>fabids</taxon>
        <taxon>Rosales</taxon>
        <taxon>Rosaceae</taxon>
        <taxon>Amygdaloideae</taxon>
        <taxon>Maleae</taxon>
        <taxon>Malus</taxon>
    </lineage>
</organism>
<evidence type="ECO:0000313" key="3">
    <source>
        <dbReference type="Proteomes" id="UP000315295"/>
    </source>
</evidence>
<name>A0A540NAB7_MALBA</name>
<dbReference type="STRING" id="106549.A0A540NAB7"/>
<dbReference type="PANTHER" id="PTHR36351">
    <property type="entry name" value="EMBRYO SAC DEVELOPMENT ARREST 12"/>
    <property type="match status" value="1"/>
</dbReference>
<dbReference type="AlphaFoldDB" id="A0A540NAB7"/>
<dbReference type="Pfam" id="PF23596">
    <property type="entry name" value="DUF7138"/>
    <property type="match status" value="1"/>
</dbReference>
<evidence type="ECO:0000259" key="1">
    <source>
        <dbReference type="Pfam" id="PF23596"/>
    </source>
</evidence>